<dbReference type="Proteomes" id="UP000334019">
    <property type="component" value="Chromosome"/>
</dbReference>
<name>A0A5Q2RN35_9ACTN</name>
<dbReference type="KEGG" id="atq:GH723_15350"/>
<organism evidence="1 2">
    <name type="scientific">Actinomarinicola tropica</name>
    <dbReference type="NCBI Taxonomy" id="2789776"/>
    <lineage>
        <taxon>Bacteria</taxon>
        <taxon>Bacillati</taxon>
        <taxon>Actinomycetota</taxon>
        <taxon>Acidimicrobiia</taxon>
        <taxon>Acidimicrobiales</taxon>
        <taxon>Iamiaceae</taxon>
        <taxon>Actinomarinicola</taxon>
    </lineage>
</organism>
<dbReference type="EMBL" id="CP045851">
    <property type="protein sequence ID" value="QGG96362.1"/>
    <property type="molecule type" value="Genomic_DNA"/>
</dbReference>
<sequence>MHATIPTPTVLVVAPADASPALVEAVEGEGIQVRSATPDELDGALTEAAVDVVVVVSGPEGLAAVARVARTTPATRYLAVADDLDPAAALDAGIGGVVAASAPPDVVRSAVRGLALGEGFLDAPLAREVLERHRREGIALTATEEEVLGRLARGDAAATIADDYAVTARLVRLHAGGALSRLLPT</sequence>
<accession>A0A5Q2RN35</accession>
<gene>
    <name evidence="1" type="ORF">GH723_15350</name>
</gene>
<evidence type="ECO:0000313" key="1">
    <source>
        <dbReference type="EMBL" id="QGG96362.1"/>
    </source>
</evidence>
<evidence type="ECO:0008006" key="3">
    <source>
        <dbReference type="Google" id="ProtNLM"/>
    </source>
</evidence>
<protein>
    <recommendedName>
        <fullName evidence="3">DNA-binding response regulator</fullName>
    </recommendedName>
</protein>
<evidence type="ECO:0000313" key="2">
    <source>
        <dbReference type="Proteomes" id="UP000334019"/>
    </source>
</evidence>
<proteinExistence type="predicted"/>
<keyword evidence="2" id="KW-1185">Reference proteome</keyword>
<dbReference type="RefSeq" id="WP_153760466.1">
    <property type="nucleotide sequence ID" value="NZ_CP045851.1"/>
</dbReference>
<reference evidence="1 2" key="1">
    <citation type="submission" date="2019-11" db="EMBL/GenBank/DDBJ databases">
        <authorList>
            <person name="He Y."/>
        </authorList>
    </citation>
    <scope>NUCLEOTIDE SEQUENCE [LARGE SCALE GENOMIC DNA]</scope>
    <source>
        <strain evidence="1 2">SCSIO 58843</strain>
    </source>
</reference>
<dbReference type="AlphaFoldDB" id="A0A5Q2RN35"/>
<dbReference type="Gene3D" id="3.40.50.2300">
    <property type="match status" value="1"/>
</dbReference>